<accession>A0A0A9D3I2</accession>
<keyword evidence="1" id="KW-0812">Transmembrane</keyword>
<feature type="transmembrane region" description="Helical" evidence="1">
    <location>
        <begin position="7"/>
        <end position="29"/>
    </location>
</feature>
<sequence>MLHAASYVCIILPVPLFPSLYVFCVRAIVSFDLITPGIKPFLLHATCQQATSPNHSIP</sequence>
<evidence type="ECO:0000313" key="2">
    <source>
        <dbReference type="EMBL" id="JAD78312.1"/>
    </source>
</evidence>
<evidence type="ECO:0000256" key="1">
    <source>
        <dbReference type="SAM" id="Phobius"/>
    </source>
</evidence>
<organism evidence="2">
    <name type="scientific">Arundo donax</name>
    <name type="common">Giant reed</name>
    <name type="synonym">Donax arundinaceus</name>
    <dbReference type="NCBI Taxonomy" id="35708"/>
    <lineage>
        <taxon>Eukaryota</taxon>
        <taxon>Viridiplantae</taxon>
        <taxon>Streptophyta</taxon>
        <taxon>Embryophyta</taxon>
        <taxon>Tracheophyta</taxon>
        <taxon>Spermatophyta</taxon>
        <taxon>Magnoliopsida</taxon>
        <taxon>Liliopsida</taxon>
        <taxon>Poales</taxon>
        <taxon>Poaceae</taxon>
        <taxon>PACMAD clade</taxon>
        <taxon>Arundinoideae</taxon>
        <taxon>Arundineae</taxon>
        <taxon>Arundo</taxon>
    </lineage>
</organism>
<name>A0A0A9D3I2_ARUDO</name>
<reference evidence="2" key="2">
    <citation type="journal article" date="2015" name="Data Brief">
        <title>Shoot transcriptome of the giant reed, Arundo donax.</title>
        <authorList>
            <person name="Barrero R.A."/>
            <person name="Guerrero F.D."/>
            <person name="Moolhuijzen P."/>
            <person name="Goolsby J.A."/>
            <person name="Tidwell J."/>
            <person name="Bellgard S.E."/>
            <person name="Bellgard M.I."/>
        </authorList>
    </citation>
    <scope>NUCLEOTIDE SEQUENCE</scope>
    <source>
        <tissue evidence="2">Shoot tissue taken approximately 20 cm above the soil surface</tissue>
    </source>
</reference>
<protein>
    <submittedName>
        <fullName evidence="2">Uncharacterized protein</fullName>
    </submittedName>
</protein>
<keyword evidence="1" id="KW-1133">Transmembrane helix</keyword>
<dbReference type="AlphaFoldDB" id="A0A0A9D3I2"/>
<reference evidence="2" key="1">
    <citation type="submission" date="2014-09" db="EMBL/GenBank/DDBJ databases">
        <authorList>
            <person name="Magalhaes I.L.F."/>
            <person name="Oliveira U."/>
            <person name="Santos F.R."/>
            <person name="Vidigal T.H.D.A."/>
            <person name="Brescovit A.D."/>
            <person name="Santos A.J."/>
        </authorList>
    </citation>
    <scope>NUCLEOTIDE SEQUENCE</scope>
    <source>
        <tissue evidence="2">Shoot tissue taken approximately 20 cm above the soil surface</tissue>
    </source>
</reference>
<keyword evidence="1" id="KW-0472">Membrane</keyword>
<dbReference type="EMBL" id="GBRH01219583">
    <property type="protein sequence ID" value="JAD78312.1"/>
    <property type="molecule type" value="Transcribed_RNA"/>
</dbReference>
<proteinExistence type="predicted"/>